<dbReference type="AlphaFoldDB" id="A0A8B6CDM0"/>
<feature type="domain" description="Apple" evidence="1">
    <location>
        <begin position="121"/>
        <end position="175"/>
    </location>
</feature>
<dbReference type="SUPFAM" id="SSF49785">
    <property type="entry name" value="Galactose-binding domain-like"/>
    <property type="match status" value="1"/>
</dbReference>
<protein>
    <recommendedName>
        <fullName evidence="1">Apple domain-containing protein</fullName>
    </recommendedName>
</protein>
<dbReference type="PANTHER" id="PTHR45713">
    <property type="entry name" value="FTP DOMAIN-CONTAINING PROTEIN"/>
    <property type="match status" value="1"/>
</dbReference>
<gene>
    <name evidence="2" type="ORF">MGAL_10B077921</name>
</gene>
<dbReference type="PANTHER" id="PTHR45713:SF6">
    <property type="entry name" value="F5_8 TYPE C DOMAIN-CONTAINING PROTEIN"/>
    <property type="match status" value="1"/>
</dbReference>
<dbReference type="InterPro" id="IPR008979">
    <property type="entry name" value="Galactose-bd-like_sf"/>
</dbReference>
<comment type="caution">
    <text evidence="2">The sequence shown here is derived from an EMBL/GenBank/DDBJ whole genome shotgun (WGS) entry which is preliminary data.</text>
</comment>
<accession>A0A8B6CDM0</accession>
<reference evidence="2" key="1">
    <citation type="submission" date="2018-11" db="EMBL/GenBank/DDBJ databases">
        <authorList>
            <person name="Alioto T."/>
            <person name="Alioto T."/>
        </authorList>
    </citation>
    <scope>NUCLEOTIDE SEQUENCE</scope>
</reference>
<dbReference type="Gene3D" id="2.60.120.260">
    <property type="entry name" value="Galactose-binding domain-like"/>
    <property type="match status" value="1"/>
</dbReference>
<name>A0A8B6CDM0_MYTGA</name>
<organism evidence="2 3">
    <name type="scientific">Mytilus galloprovincialis</name>
    <name type="common">Mediterranean mussel</name>
    <dbReference type="NCBI Taxonomy" id="29158"/>
    <lineage>
        <taxon>Eukaryota</taxon>
        <taxon>Metazoa</taxon>
        <taxon>Spiralia</taxon>
        <taxon>Lophotrochozoa</taxon>
        <taxon>Mollusca</taxon>
        <taxon>Bivalvia</taxon>
        <taxon>Autobranchia</taxon>
        <taxon>Pteriomorphia</taxon>
        <taxon>Mytilida</taxon>
        <taxon>Mytiloidea</taxon>
        <taxon>Mytilidae</taxon>
        <taxon>Mytilinae</taxon>
        <taxon>Mytilus</taxon>
    </lineage>
</organism>
<evidence type="ECO:0000259" key="1">
    <source>
        <dbReference type="Pfam" id="PF00024"/>
    </source>
</evidence>
<dbReference type="EMBL" id="UYJE01001483">
    <property type="protein sequence ID" value="VDI02540.1"/>
    <property type="molecule type" value="Genomic_DNA"/>
</dbReference>
<proteinExistence type="predicted"/>
<evidence type="ECO:0000313" key="3">
    <source>
        <dbReference type="Proteomes" id="UP000596742"/>
    </source>
</evidence>
<evidence type="ECO:0000313" key="2">
    <source>
        <dbReference type="EMBL" id="VDI02540.1"/>
    </source>
</evidence>
<dbReference type="OrthoDB" id="6038907at2759"/>
<dbReference type="InterPro" id="IPR051941">
    <property type="entry name" value="BG_Antigen-Binding_Lectin"/>
</dbReference>
<dbReference type="InterPro" id="IPR003609">
    <property type="entry name" value="Pan_app"/>
</dbReference>
<sequence length="184" mass="20511">MSIGPGIYLGLTVQQKKYGPIAHHLANFDVEIIFPTCTCNHWNNLEEGDKINCHYQATGSQRITVTCPPNTKGRYVRIKRRDTGYLTICEVEVYGNLVNSLHESGLRSTIYACGKIGYGYFGPVLSSSVMKSKIQCTSTCITKTLCSAAEYDQNTNICTLKEECFNGTQSSLYPDNNKQVFLIQ</sequence>
<dbReference type="Proteomes" id="UP000596742">
    <property type="component" value="Unassembled WGS sequence"/>
</dbReference>
<dbReference type="Pfam" id="PF00024">
    <property type="entry name" value="PAN_1"/>
    <property type="match status" value="1"/>
</dbReference>
<keyword evidence="3" id="KW-1185">Reference proteome</keyword>